<accession>A0AAW2E7J7</accession>
<feature type="compositionally biased region" description="Basic and acidic residues" evidence="1">
    <location>
        <begin position="1"/>
        <end position="22"/>
    </location>
</feature>
<evidence type="ECO:0000313" key="3">
    <source>
        <dbReference type="Proteomes" id="UP001459277"/>
    </source>
</evidence>
<dbReference type="EMBL" id="JAZDWU010000001">
    <property type="protein sequence ID" value="KAL0017574.1"/>
    <property type="molecule type" value="Genomic_DNA"/>
</dbReference>
<feature type="compositionally biased region" description="Gly residues" evidence="1">
    <location>
        <begin position="38"/>
        <end position="47"/>
    </location>
</feature>
<name>A0AAW2E7J7_9ROSI</name>
<comment type="caution">
    <text evidence="2">The sequence shown here is derived from an EMBL/GenBank/DDBJ whole genome shotgun (WGS) entry which is preliminary data.</text>
</comment>
<feature type="region of interest" description="Disordered" evidence="1">
    <location>
        <begin position="1"/>
        <end position="80"/>
    </location>
</feature>
<evidence type="ECO:0000256" key="1">
    <source>
        <dbReference type="SAM" id="MobiDB-lite"/>
    </source>
</evidence>
<proteinExistence type="predicted"/>
<keyword evidence="3" id="KW-1185">Reference proteome</keyword>
<evidence type="ECO:0000313" key="2">
    <source>
        <dbReference type="EMBL" id="KAL0017574.1"/>
    </source>
</evidence>
<feature type="compositionally biased region" description="Low complexity" evidence="1">
    <location>
        <begin position="25"/>
        <end position="37"/>
    </location>
</feature>
<reference evidence="2 3" key="1">
    <citation type="submission" date="2024-01" db="EMBL/GenBank/DDBJ databases">
        <title>A telomere-to-telomere, gap-free genome of sweet tea (Lithocarpus litseifolius).</title>
        <authorList>
            <person name="Zhou J."/>
        </authorList>
    </citation>
    <scope>NUCLEOTIDE SEQUENCE [LARGE SCALE GENOMIC DNA]</scope>
    <source>
        <strain evidence="2">Zhou-2022a</strain>
        <tissue evidence="2">Leaf</tissue>
    </source>
</reference>
<organism evidence="2 3">
    <name type="scientific">Lithocarpus litseifolius</name>
    <dbReference type="NCBI Taxonomy" id="425828"/>
    <lineage>
        <taxon>Eukaryota</taxon>
        <taxon>Viridiplantae</taxon>
        <taxon>Streptophyta</taxon>
        <taxon>Embryophyta</taxon>
        <taxon>Tracheophyta</taxon>
        <taxon>Spermatophyta</taxon>
        <taxon>Magnoliopsida</taxon>
        <taxon>eudicotyledons</taxon>
        <taxon>Gunneridae</taxon>
        <taxon>Pentapetalae</taxon>
        <taxon>rosids</taxon>
        <taxon>fabids</taxon>
        <taxon>Fagales</taxon>
        <taxon>Fagaceae</taxon>
        <taxon>Lithocarpus</taxon>
    </lineage>
</organism>
<gene>
    <name evidence="2" type="ORF">SO802_004643</name>
</gene>
<dbReference type="AlphaFoldDB" id="A0AAW2E7J7"/>
<dbReference type="Proteomes" id="UP001459277">
    <property type="component" value="Unassembled WGS sequence"/>
</dbReference>
<protein>
    <submittedName>
        <fullName evidence="2">Uncharacterized protein</fullName>
    </submittedName>
</protein>
<feature type="compositionally biased region" description="Basic and acidic residues" evidence="1">
    <location>
        <begin position="69"/>
        <end position="80"/>
    </location>
</feature>
<sequence>MTRHDRDHDRSNASDPERRSEDESSNGGEESGADGWSDGCGRGGWAGRGSLDLSVSSSDEREGCEEESHESHQRSLGESH</sequence>